<dbReference type="PROSITE" id="PS51482">
    <property type="entry name" value="DEGV"/>
    <property type="match status" value="1"/>
</dbReference>
<evidence type="ECO:0000313" key="3">
    <source>
        <dbReference type="Proteomes" id="UP000190286"/>
    </source>
</evidence>
<accession>A0A1T4W8V7</accession>
<dbReference type="GO" id="GO:0008289">
    <property type="term" value="F:lipid binding"/>
    <property type="evidence" value="ECO:0007669"/>
    <property type="project" value="UniProtKB-KW"/>
</dbReference>
<proteinExistence type="predicted"/>
<dbReference type="Pfam" id="PF02645">
    <property type="entry name" value="DegV"/>
    <property type="match status" value="1"/>
</dbReference>
<gene>
    <name evidence="2" type="ORF">SAMN02745178_00102</name>
</gene>
<dbReference type="InterPro" id="IPR003797">
    <property type="entry name" value="DegV"/>
</dbReference>
<organism evidence="2 3">
    <name type="scientific">Gemmiger formicilis</name>
    <dbReference type="NCBI Taxonomy" id="745368"/>
    <lineage>
        <taxon>Bacteria</taxon>
        <taxon>Bacillati</taxon>
        <taxon>Bacillota</taxon>
        <taxon>Clostridia</taxon>
        <taxon>Eubacteriales</taxon>
        <taxon>Gemmiger</taxon>
    </lineage>
</organism>
<dbReference type="AlphaFoldDB" id="A0A1T4W8V7"/>
<dbReference type="RefSeq" id="WP_078783124.1">
    <property type="nucleotide sequence ID" value="NZ_DBGDNI010000015.1"/>
</dbReference>
<dbReference type="OrthoDB" id="9780216at2"/>
<dbReference type="STRING" id="745368.SAMN02745178_00102"/>
<reference evidence="2 3" key="1">
    <citation type="submission" date="2017-02" db="EMBL/GenBank/DDBJ databases">
        <authorList>
            <person name="Peterson S.W."/>
        </authorList>
    </citation>
    <scope>NUCLEOTIDE SEQUENCE [LARGE SCALE GENOMIC DNA]</scope>
    <source>
        <strain evidence="2 3">ATCC 27749</strain>
    </source>
</reference>
<name>A0A1T4W8V7_9FIRM</name>
<dbReference type="InterPro" id="IPR043168">
    <property type="entry name" value="DegV_C"/>
</dbReference>
<dbReference type="Proteomes" id="UP000190286">
    <property type="component" value="Unassembled WGS sequence"/>
</dbReference>
<dbReference type="NCBIfam" id="TIGR00762">
    <property type="entry name" value="DegV"/>
    <property type="match status" value="1"/>
</dbReference>
<dbReference type="Gene3D" id="3.30.1180.10">
    <property type="match status" value="1"/>
</dbReference>
<dbReference type="PANTHER" id="PTHR33434">
    <property type="entry name" value="DEGV DOMAIN-CONTAINING PROTEIN DR_1986-RELATED"/>
    <property type="match status" value="1"/>
</dbReference>
<dbReference type="GeneID" id="93336602"/>
<dbReference type="SUPFAM" id="SSF82549">
    <property type="entry name" value="DAK1/DegV-like"/>
    <property type="match status" value="1"/>
</dbReference>
<keyword evidence="3" id="KW-1185">Reference proteome</keyword>
<protein>
    <submittedName>
        <fullName evidence="2">EDD domain protein, DegV family</fullName>
    </submittedName>
</protein>
<sequence>MSKIGFLTDSCSDIPQELADKYGIEVVGFPINLDGVEYMERKDFTNDQFYQMMRDAQGVPTTAAITQLQFCDIYARYADEGYTDLVYLSINAGGSSTYNNAVKAMELLEEERPGYTMKIQVIDSHTYSMPYGWYFCECARKVRNGGELAACVAELKKKLDCVEICLAAYSLKQMKKSGRVSAAAAVVGDLLGIRPIISLNAGVSKVESKVRGDAAVPAAMIKWVESRVDSMKDTPYMVAYTSSTAKRDELVKLCKKAFGHAPLIVFQLGGVVSANTGPDGIAIVYEGKPRNLEAYAPELP</sequence>
<dbReference type="InterPro" id="IPR050270">
    <property type="entry name" value="DegV_domain_contain"/>
</dbReference>
<dbReference type="EMBL" id="FUYF01000001">
    <property type="protein sequence ID" value="SKA73131.1"/>
    <property type="molecule type" value="Genomic_DNA"/>
</dbReference>
<dbReference type="PANTHER" id="PTHR33434:SF2">
    <property type="entry name" value="FATTY ACID-BINDING PROTEIN TM_1468"/>
    <property type="match status" value="1"/>
</dbReference>
<keyword evidence="1" id="KW-0446">Lipid-binding</keyword>
<dbReference type="Gene3D" id="3.40.50.10170">
    <property type="match status" value="1"/>
</dbReference>
<evidence type="ECO:0000313" key="2">
    <source>
        <dbReference type="EMBL" id="SKA73131.1"/>
    </source>
</evidence>
<evidence type="ECO:0000256" key="1">
    <source>
        <dbReference type="ARBA" id="ARBA00023121"/>
    </source>
</evidence>